<gene>
    <name evidence="1" type="ORF">WA1_50375</name>
</gene>
<reference evidence="1 2" key="1">
    <citation type="journal article" date="2013" name="Genome Biol. Evol.">
        <title>Genomes of Stigonematalean cyanobacteria (subsection V) and the evolution of oxygenic photosynthesis from prokaryotes to plastids.</title>
        <authorList>
            <person name="Dagan T."/>
            <person name="Roettger M."/>
            <person name="Stucken K."/>
            <person name="Landan G."/>
            <person name="Koch R."/>
            <person name="Major P."/>
            <person name="Gould S.B."/>
            <person name="Goremykin V.V."/>
            <person name="Rippka R."/>
            <person name="Tandeau de Marsac N."/>
            <person name="Gugger M."/>
            <person name="Lockhart P.J."/>
            <person name="Allen J.F."/>
            <person name="Brune I."/>
            <person name="Maus I."/>
            <person name="Puhler A."/>
            <person name="Martin W.F."/>
        </authorList>
    </citation>
    <scope>NUCLEOTIDE SEQUENCE [LARGE SCALE GENOMIC DNA]</scope>
    <source>
        <strain evidence="1 2">PCC 7110</strain>
    </source>
</reference>
<dbReference type="Proteomes" id="UP000076925">
    <property type="component" value="Unassembled WGS sequence"/>
</dbReference>
<proteinExistence type="predicted"/>
<dbReference type="STRING" id="128403.WA1_50375"/>
<evidence type="ECO:0000313" key="1">
    <source>
        <dbReference type="EMBL" id="KYC34932.1"/>
    </source>
</evidence>
<comment type="caution">
    <text evidence="1">The sequence shown here is derived from an EMBL/GenBank/DDBJ whole genome shotgun (WGS) entry which is preliminary data.</text>
</comment>
<accession>A0A139WR73</accession>
<keyword evidence="2" id="KW-1185">Reference proteome</keyword>
<dbReference type="EMBL" id="ANNX02000064">
    <property type="protein sequence ID" value="KYC34932.1"/>
    <property type="molecule type" value="Genomic_DNA"/>
</dbReference>
<name>A0A139WR73_9CYAN</name>
<protein>
    <submittedName>
        <fullName evidence="1">Uncharacterized protein</fullName>
    </submittedName>
</protein>
<organism evidence="1 2">
    <name type="scientific">Scytonema hofmannii PCC 7110</name>
    <dbReference type="NCBI Taxonomy" id="128403"/>
    <lineage>
        <taxon>Bacteria</taxon>
        <taxon>Bacillati</taxon>
        <taxon>Cyanobacteriota</taxon>
        <taxon>Cyanophyceae</taxon>
        <taxon>Nostocales</taxon>
        <taxon>Scytonemataceae</taxon>
        <taxon>Scytonema</taxon>
    </lineage>
</organism>
<sequence>MTGQELMALRITRKVSRLLLAQNGECTPYQLARFERGKTHKLSELNISRMVKYLNSHNAKINQIYQTLKEFSPRIIQTGNSFQILIGSPEWELASGTIDDCLQQIHTWASN</sequence>
<dbReference type="RefSeq" id="WP_017741130.1">
    <property type="nucleotide sequence ID" value="NZ_KQ976355.1"/>
</dbReference>
<evidence type="ECO:0000313" key="2">
    <source>
        <dbReference type="Proteomes" id="UP000076925"/>
    </source>
</evidence>
<dbReference type="AlphaFoldDB" id="A0A139WR73"/>